<dbReference type="PANTHER" id="PTHR38589:SF1">
    <property type="entry name" value="BLR0621 PROTEIN"/>
    <property type="match status" value="1"/>
</dbReference>
<dbReference type="GO" id="GO:0016740">
    <property type="term" value="F:transferase activity"/>
    <property type="evidence" value="ECO:0007669"/>
    <property type="project" value="UniProtKB-KW"/>
</dbReference>
<dbReference type="UniPathway" id="UPA00219"/>
<evidence type="ECO:0000256" key="2">
    <source>
        <dbReference type="ARBA" id="ARBA00022679"/>
    </source>
</evidence>
<gene>
    <name evidence="9" type="ORF">FYJ74_10360</name>
</gene>
<proteinExistence type="predicted"/>
<name>A0A6L5YE03_9BACT</name>
<evidence type="ECO:0000313" key="10">
    <source>
        <dbReference type="Proteomes" id="UP000473699"/>
    </source>
</evidence>
<dbReference type="InterPro" id="IPR005490">
    <property type="entry name" value="LD_TPept_cat_dom"/>
</dbReference>
<keyword evidence="5 6" id="KW-0961">Cell wall biogenesis/degradation</keyword>
<keyword evidence="2" id="KW-0808">Transferase</keyword>
<dbReference type="GO" id="GO:0008360">
    <property type="term" value="P:regulation of cell shape"/>
    <property type="evidence" value="ECO:0007669"/>
    <property type="project" value="UniProtKB-UniRule"/>
</dbReference>
<dbReference type="SUPFAM" id="SSF141523">
    <property type="entry name" value="L,D-transpeptidase catalytic domain-like"/>
    <property type="match status" value="1"/>
</dbReference>
<evidence type="ECO:0000256" key="1">
    <source>
        <dbReference type="ARBA" id="ARBA00004752"/>
    </source>
</evidence>
<dbReference type="GO" id="GO:0071555">
    <property type="term" value="P:cell wall organization"/>
    <property type="evidence" value="ECO:0007669"/>
    <property type="project" value="UniProtKB-UniRule"/>
</dbReference>
<feature type="active site" description="Proton donor/acceptor" evidence="6">
    <location>
        <position position="191"/>
    </location>
</feature>
<dbReference type="GO" id="GO:0009252">
    <property type="term" value="P:peptidoglycan biosynthetic process"/>
    <property type="evidence" value="ECO:0007669"/>
    <property type="project" value="UniProtKB-UniPathway"/>
</dbReference>
<keyword evidence="7" id="KW-0732">Signal</keyword>
<protein>
    <submittedName>
        <fullName evidence="9">L,D-transpeptidase family protein</fullName>
    </submittedName>
</protein>
<evidence type="ECO:0000313" key="9">
    <source>
        <dbReference type="EMBL" id="MST56429.1"/>
    </source>
</evidence>
<reference evidence="9 10" key="1">
    <citation type="submission" date="2019-08" db="EMBL/GenBank/DDBJ databases">
        <title>In-depth cultivation of the pig gut microbiome towards novel bacterial diversity and tailored functional studies.</title>
        <authorList>
            <person name="Wylensek D."/>
            <person name="Hitch T.C.A."/>
            <person name="Clavel T."/>
        </authorList>
    </citation>
    <scope>NUCLEOTIDE SEQUENCE [LARGE SCALE GENOMIC DNA]</scope>
    <source>
        <strain evidence="9 10">SM-530-WT-4B</strain>
    </source>
</reference>
<feature type="chain" id="PRO_5026934002" evidence="7">
    <location>
        <begin position="41"/>
        <end position="236"/>
    </location>
</feature>
<comment type="pathway">
    <text evidence="1 6">Cell wall biogenesis; peptidoglycan biosynthesis.</text>
</comment>
<feature type="domain" description="L,D-TPase catalytic" evidence="8">
    <location>
        <begin position="56"/>
        <end position="227"/>
    </location>
</feature>
<evidence type="ECO:0000256" key="5">
    <source>
        <dbReference type="ARBA" id="ARBA00023316"/>
    </source>
</evidence>
<dbReference type="Pfam" id="PF03734">
    <property type="entry name" value="YkuD"/>
    <property type="match status" value="1"/>
</dbReference>
<comment type="caution">
    <text evidence="9">The sequence shown here is derived from an EMBL/GenBank/DDBJ whole genome shotgun (WGS) entry which is preliminary data.</text>
</comment>
<evidence type="ECO:0000256" key="7">
    <source>
        <dbReference type="SAM" id="SignalP"/>
    </source>
</evidence>
<dbReference type="EMBL" id="VUNH01000012">
    <property type="protein sequence ID" value="MST56429.1"/>
    <property type="molecule type" value="Genomic_DNA"/>
</dbReference>
<dbReference type="AlphaFoldDB" id="A0A6L5YE03"/>
<dbReference type="CDD" id="cd16913">
    <property type="entry name" value="YkuD_like"/>
    <property type="match status" value="1"/>
</dbReference>
<dbReference type="PANTHER" id="PTHR38589">
    <property type="entry name" value="BLR0621 PROTEIN"/>
    <property type="match status" value="1"/>
</dbReference>
<keyword evidence="3 6" id="KW-0133">Cell shape</keyword>
<keyword evidence="4 6" id="KW-0573">Peptidoglycan synthesis</keyword>
<sequence length="236" mass="26157">MLGSPNKIIPKRRLLVMKRTLAKIFPALFAAAALGAPAMAADLRELLAATRTAQKTGEIILVVDRALTLWKKSDASAWQKTLEAPCGCGRLGLTENKREGDKKTPVGAFPILYAFGNKPNPGTAMKWRSVTPNSYWVDDVKRPDIYNTWVESAGKIGGERLADYYQYDYAMAVGYNTDPVVPGQGSAIFVHVKSRNHWTTAGCISLERRDMIELLRQCHDGAWIVIVPNAEHLVRF</sequence>
<dbReference type="Proteomes" id="UP000473699">
    <property type="component" value="Unassembled WGS sequence"/>
</dbReference>
<feature type="active site" description="Nucleophile" evidence="6">
    <location>
        <position position="203"/>
    </location>
</feature>
<evidence type="ECO:0000259" key="8">
    <source>
        <dbReference type="PROSITE" id="PS52029"/>
    </source>
</evidence>
<dbReference type="InterPro" id="IPR038063">
    <property type="entry name" value="Transpep_catalytic_dom"/>
</dbReference>
<dbReference type="PROSITE" id="PS52029">
    <property type="entry name" value="LD_TPASE"/>
    <property type="match status" value="1"/>
</dbReference>
<accession>A0A6L5YE03</accession>
<keyword evidence="10" id="KW-1185">Reference proteome</keyword>
<evidence type="ECO:0000256" key="3">
    <source>
        <dbReference type="ARBA" id="ARBA00022960"/>
    </source>
</evidence>
<feature type="signal peptide" evidence="7">
    <location>
        <begin position="1"/>
        <end position="40"/>
    </location>
</feature>
<organism evidence="9 10">
    <name type="scientific">Pyramidobacter porci</name>
    <dbReference type="NCBI Taxonomy" id="2605789"/>
    <lineage>
        <taxon>Bacteria</taxon>
        <taxon>Thermotogati</taxon>
        <taxon>Synergistota</taxon>
        <taxon>Synergistia</taxon>
        <taxon>Synergistales</taxon>
        <taxon>Dethiosulfovibrionaceae</taxon>
        <taxon>Pyramidobacter</taxon>
    </lineage>
</organism>
<evidence type="ECO:0000256" key="4">
    <source>
        <dbReference type="ARBA" id="ARBA00022984"/>
    </source>
</evidence>
<evidence type="ECO:0000256" key="6">
    <source>
        <dbReference type="PROSITE-ProRule" id="PRU01373"/>
    </source>
</evidence>